<organism evidence="1 2">
    <name type="scientific">Thlaspi arvense</name>
    <name type="common">Field penny-cress</name>
    <dbReference type="NCBI Taxonomy" id="13288"/>
    <lineage>
        <taxon>Eukaryota</taxon>
        <taxon>Viridiplantae</taxon>
        <taxon>Streptophyta</taxon>
        <taxon>Embryophyta</taxon>
        <taxon>Tracheophyta</taxon>
        <taxon>Spermatophyta</taxon>
        <taxon>Magnoliopsida</taxon>
        <taxon>eudicotyledons</taxon>
        <taxon>Gunneridae</taxon>
        <taxon>Pentapetalae</taxon>
        <taxon>rosids</taxon>
        <taxon>malvids</taxon>
        <taxon>Brassicales</taxon>
        <taxon>Brassicaceae</taxon>
        <taxon>Thlaspideae</taxon>
        <taxon>Thlaspi</taxon>
    </lineage>
</organism>
<evidence type="ECO:0000313" key="2">
    <source>
        <dbReference type="Proteomes" id="UP000836841"/>
    </source>
</evidence>
<gene>
    <name evidence="1" type="ORF">TAV2_LOCUS4368</name>
</gene>
<evidence type="ECO:0000313" key="1">
    <source>
        <dbReference type="EMBL" id="CAH2041064.1"/>
    </source>
</evidence>
<name>A0AAU9RKW3_THLAR</name>
<dbReference type="EMBL" id="CAJVSB020000070">
    <property type="protein sequence ID" value="CAH2041064.1"/>
    <property type="molecule type" value="Genomic_DNA"/>
</dbReference>
<dbReference type="Proteomes" id="UP000836841">
    <property type="component" value="Unassembled WGS sequence"/>
</dbReference>
<keyword evidence="2" id="KW-1185">Reference proteome</keyword>
<proteinExistence type="predicted"/>
<reference evidence="1 2" key="1">
    <citation type="submission" date="2022-03" db="EMBL/GenBank/DDBJ databases">
        <authorList>
            <person name="Nunn A."/>
            <person name="Chopra R."/>
            <person name="Nunn A."/>
            <person name="Contreras Garrido A."/>
        </authorList>
    </citation>
    <scope>NUCLEOTIDE SEQUENCE [LARGE SCALE GENOMIC DNA]</scope>
</reference>
<sequence length="61" mass="6795">MQDMLKTLDRYQKCNYGAPEPNVSTREALGSLTICITPAIIGDSNGFRVMHKIHVTLRGMT</sequence>
<protein>
    <submittedName>
        <fullName evidence="1">Uncharacterized protein</fullName>
    </submittedName>
</protein>
<accession>A0AAU9RKW3</accession>
<comment type="caution">
    <text evidence="1">The sequence shown here is derived from an EMBL/GenBank/DDBJ whole genome shotgun (WGS) entry which is preliminary data.</text>
</comment>
<dbReference type="AlphaFoldDB" id="A0AAU9RKW3"/>